<organism evidence="4 5">
    <name type="scientific">Paenibacillus chartarius</name>
    <dbReference type="NCBI Taxonomy" id="747481"/>
    <lineage>
        <taxon>Bacteria</taxon>
        <taxon>Bacillati</taxon>
        <taxon>Bacillota</taxon>
        <taxon>Bacilli</taxon>
        <taxon>Bacillales</taxon>
        <taxon>Paenibacillaceae</taxon>
        <taxon>Paenibacillus</taxon>
    </lineage>
</organism>
<evidence type="ECO:0000259" key="3">
    <source>
        <dbReference type="Pfam" id="PF01636"/>
    </source>
</evidence>
<comment type="similarity">
    <text evidence="1">Belongs to the pseudomonas-type ThrB family.</text>
</comment>
<dbReference type="PANTHER" id="PTHR21064">
    <property type="entry name" value="AMINOGLYCOSIDE PHOSPHOTRANSFERASE DOMAIN-CONTAINING PROTEIN-RELATED"/>
    <property type="match status" value="1"/>
</dbReference>
<keyword evidence="5" id="KW-1185">Reference proteome</keyword>
<gene>
    <name evidence="4" type="ORF">ACFFK0_12945</name>
</gene>
<evidence type="ECO:0000313" key="5">
    <source>
        <dbReference type="Proteomes" id="UP001589776"/>
    </source>
</evidence>
<dbReference type="PANTHER" id="PTHR21064:SF6">
    <property type="entry name" value="AMINOGLYCOSIDE PHOSPHOTRANSFERASE DOMAIN-CONTAINING PROTEIN"/>
    <property type="match status" value="1"/>
</dbReference>
<feature type="region of interest" description="Disordered" evidence="2">
    <location>
        <begin position="80"/>
        <end position="118"/>
    </location>
</feature>
<evidence type="ECO:0000313" key="4">
    <source>
        <dbReference type="EMBL" id="MFC0213349.1"/>
    </source>
</evidence>
<accession>A0ABV6DL19</accession>
<feature type="compositionally biased region" description="Gly residues" evidence="2">
    <location>
        <begin position="82"/>
        <end position="104"/>
    </location>
</feature>
<evidence type="ECO:0000256" key="2">
    <source>
        <dbReference type="SAM" id="MobiDB-lite"/>
    </source>
</evidence>
<evidence type="ECO:0000256" key="1">
    <source>
        <dbReference type="ARBA" id="ARBA00038240"/>
    </source>
</evidence>
<dbReference type="RefSeq" id="WP_377470711.1">
    <property type="nucleotide sequence ID" value="NZ_JBHLWN010000049.1"/>
</dbReference>
<dbReference type="Gene3D" id="3.90.1200.10">
    <property type="match status" value="1"/>
</dbReference>
<dbReference type="EMBL" id="JBHLWN010000049">
    <property type="protein sequence ID" value="MFC0213349.1"/>
    <property type="molecule type" value="Genomic_DNA"/>
</dbReference>
<dbReference type="Gene3D" id="3.30.200.20">
    <property type="entry name" value="Phosphorylase Kinase, domain 1"/>
    <property type="match status" value="1"/>
</dbReference>
<protein>
    <submittedName>
        <fullName evidence="4">Phosphotransferase</fullName>
    </submittedName>
</protein>
<proteinExistence type="inferred from homology"/>
<comment type="caution">
    <text evidence="4">The sequence shown here is derived from an EMBL/GenBank/DDBJ whole genome shotgun (WGS) entry which is preliminary data.</text>
</comment>
<dbReference type="InterPro" id="IPR011009">
    <property type="entry name" value="Kinase-like_dom_sf"/>
</dbReference>
<dbReference type="Proteomes" id="UP001589776">
    <property type="component" value="Unassembled WGS sequence"/>
</dbReference>
<dbReference type="SUPFAM" id="SSF56112">
    <property type="entry name" value="Protein kinase-like (PK-like)"/>
    <property type="match status" value="1"/>
</dbReference>
<sequence length="404" mass="43281">MSENHPEQLAALWLPDGTPARVLELAGGGKNNTTRIIEAGPERTRYVLRVYETHRDEAKLAFEHAVLLALAELRREEAGPAVSGGAGRAGCGGSEDGAGSGGMGLAESMSGSRTGGVSGPAGMRLQTPVPQRLPDGATFARVPAGEGSADKLAALFSYTEGVNPALVSEAQLESFGRAVGLLSERLQRVRVPLQPAYRPYYELEHTHPLCPPHSVAAFCAEPPAAFRPLGAELLAIRDRLRQAGEALPGLRRLPHALVHGDLNASNVLADADGEIVAVLDFEFVTRDLRVMELAVCLSDVLDADEPGGADERSAGARVPARPRVEALLRGYGARLTAAEVEALPLLVLLRRLDVFIHFLGRYWDGVDTEAMVREQIASAASHIGWLDRHTGQLMELCRRYVLVP</sequence>
<dbReference type="Pfam" id="PF01636">
    <property type="entry name" value="APH"/>
    <property type="match status" value="1"/>
</dbReference>
<name>A0ABV6DL19_9BACL</name>
<reference evidence="4 5" key="1">
    <citation type="submission" date="2024-09" db="EMBL/GenBank/DDBJ databases">
        <authorList>
            <person name="Sun Q."/>
            <person name="Mori K."/>
        </authorList>
    </citation>
    <scope>NUCLEOTIDE SEQUENCE [LARGE SCALE GENOMIC DNA]</scope>
    <source>
        <strain evidence="4 5">CCM 7759</strain>
    </source>
</reference>
<feature type="domain" description="Aminoglycoside phosphotransferase" evidence="3">
    <location>
        <begin position="145"/>
        <end position="326"/>
    </location>
</feature>
<dbReference type="InterPro" id="IPR050249">
    <property type="entry name" value="Pseudomonas-type_ThrB"/>
</dbReference>
<dbReference type="InterPro" id="IPR002575">
    <property type="entry name" value="Aminoglycoside_PTrfase"/>
</dbReference>